<dbReference type="PANTHER" id="PTHR21450">
    <property type="entry name" value="PROTEIN ALTERED PHOSPHATE STARVATION RESPONSE 1"/>
    <property type="match status" value="1"/>
</dbReference>
<dbReference type="STRING" id="4232.A0A251VCW0"/>
<dbReference type="PANTHER" id="PTHR21450:SF7">
    <property type="entry name" value="DNA LIGASE (DUF630 AND DUF632)"/>
    <property type="match status" value="1"/>
</dbReference>
<accession>A0A251VCW0</accession>
<dbReference type="Pfam" id="PF04782">
    <property type="entry name" value="DUF632"/>
    <property type="match status" value="1"/>
</dbReference>
<dbReference type="AlphaFoldDB" id="A0A251VCW0"/>
<gene>
    <name evidence="2" type="ORF">HannXRQ_Chr02g0032781</name>
</gene>
<feature type="domain" description="DUF632" evidence="1">
    <location>
        <begin position="2"/>
        <end position="93"/>
    </location>
</feature>
<proteinExistence type="predicted"/>
<organism evidence="2 3">
    <name type="scientific">Helianthus annuus</name>
    <name type="common">Common sunflower</name>
    <dbReference type="NCBI Taxonomy" id="4232"/>
    <lineage>
        <taxon>Eukaryota</taxon>
        <taxon>Viridiplantae</taxon>
        <taxon>Streptophyta</taxon>
        <taxon>Embryophyta</taxon>
        <taxon>Tracheophyta</taxon>
        <taxon>Spermatophyta</taxon>
        <taxon>Magnoliopsida</taxon>
        <taxon>eudicotyledons</taxon>
        <taxon>Gunneridae</taxon>
        <taxon>Pentapetalae</taxon>
        <taxon>asterids</taxon>
        <taxon>campanulids</taxon>
        <taxon>Asterales</taxon>
        <taxon>Asteraceae</taxon>
        <taxon>Asteroideae</taxon>
        <taxon>Heliantheae alliance</taxon>
        <taxon>Heliantheae</taxon>
        <taxon>Helianthus</taxon>
    </lineage>
</organism>
<sequence>MLEWEIRLYDQVKCYDNEQVGDKMKSEYQKKMALLNKHRKRGVSSDKLKQIEASVNHLHTTYIVEMQSIDSTVSEINRLHDQHLYPKLVQFVQQ</sequence>
<name>A0A251VCW0_HELAN</name>
<evidence type="ECO:0000313" key="2">
    <source>
        <dbReference type="EMBL" id="OTG33264.1"/>
    </source>
</evidence>
<dbReference type="Proteomes" id="UP000215914">
    <property type="component" value="Chromosome 2"/>
</dbReference>
<protein>
    <recommendedName>
        <fullName evidence="1">DUF632 domain-containing protein</fullName>
    </recommendedName>
</protein>
<keyword evidence="3" id="KW-1185">Reference proteome</keyword>
<dbReference type="InterPro" id="IPR006867">
    <property type="entry name" value="DUF632"/>
</dbReference>
<dbReference type="EMBL" id="CM007891">
    <property type="protein sequence ID" value="OTG33264.1"/>
    <property type="molecule type" value="Genomic_DNA"/>
</dbReference>
<dbReference type="InParanoid" id="A0A251VCW0"/>
<reference evidence="3" key="1">
    <citation type="journal article" date="2017" name="Nature">
        <title>The sunflower genome provides insights into oil metabolism, flowering and Asterid evolution.</title>
        <authorList>
            <person name="Badouin H."/>
            <person name="Gouzy J."/>
            <person name="Grassa C.J."/>
            <person name="Murat F."/>
            <person name="Staton S.E."/>
            <person name="Cottret L."/>
            <person name="Lelandais-Briere C."/>
            <person name="Owens G.L."/>
            <person name="Carrere S."/>
            <person name="Mayjonade B."/>
            <person name="Legrand L."/>
            <person name="Gill N."/>
            <person name="Kane N.C."/>
            <person name="Bowers J.E."/>
            <person name="Hubner S."/>
            <person name="Bellec A."/>
            <person name="Berard A."/>
            <person name="Berges H."/>
            <person name="Blanchet N."/>
            <person name="Boniface M.C."/>
            <person name="Brunel D."/>
            <person name="Catrice O."/>
            <person name="Chaidir N."/>
            <person name="Claudel C."/>
            <person name="Donnadieu C."/>
            <person name="Faraut T."/>
            <person name="Fievet G."/>
            <person name="Helmstetter N."/>
            <person name="King M."/>
            <person name="Knapp S.J."/>
            <person name="Lai Z."/>
            <person name="Le Paslier M.C."/>
            <person name="Lippi Y."/>
            <person name="Lorenzon L."/>
            <person name="Mandel J.R."/>
            <person name="Marage G."/>
            <person name="Marchand G."/>
            <person name="Marquand E."/>
            <person name="Bret-Mestries E."/>
            <person name="Morien E."/>
            <person name="Nambeesan S."/>
            <person name="Nguyen T."/>
            <person name="Pegot-Espagnet P."/>
            <person name="Pouilly N."/>
            <person name="Raftis F."/>
            <person name="Sallet E."/>
            <person name="Schiex T."/>
            <person name="Thomas J."/>
            <person name="Vandecasteele C."/>
            <person name="Vares D."/>
            <person name="Vear F."/>
            <person name="Vautrin S."/>
            <person name="Crespi M."/>
            <person name="Mangin B."/>
            <person name="Burke J.M."/>
            <person name="Salse J."/>
            <person name="Munos S."/>
            <person name="Vincourt P."/>
            <person name="Rieseberg L.H."/>
            <person name="Langlade N.B."/>
        </authorList>
    </citation>
    <scope>NUCLEOTIDE SEQUENCE [LARGE SCALE GENOMIC DNA]</scope>
    <source>
        <strain evidence="3">cv. SF193</strain>
    </source>
</reference>
<evidence type="ECO:0000313" key="3">
    <source>
        <dbReference type="Proteomes" id="UP000215914"/>
    </source>
</evidence>
<evidence type="ECO:0000259" key="1">
    <source>
        <dbReference type="Pfam" id="PF04782"/>
    </source>
</evidence>